<feature type="domain" description="Macro" evidence="12">
    <location>
        <begin position="1414"/>
        <end position="1589"/>
    </location>
</feature>
<dbReference type="EC" id="2.4.2.-" evidence="7"/>
<dbReference type="InterPro" id="IPR035979">
    <property type="entry name" value="RBD_domain_sf"/>
</dbReference>
<name>A0ABN8P986_9CNID</name>
<dbReference type="InterPro" id="IPR002589">
    <property type="entry name" value="Macro_dom"/>
</dbReference>
<dbReference type="SMART" id="SM00360">
    <property type="entry name" value="RRM"/>
    <property type="match status" value="4"/>
</dbReference>
<dbReference type="CDD" id="cd12547">
    <property type="entry name" value="RRM1_2_PAR10"/>
    <property type="match status" value="3"/>
</dbReference>
<comment type="caution">
    <text evidence="13">The sequence shown here is derived from an EMBL/GenBank/DDBJ whole genome shotgun (WGS) entry which is preliminary data.</text>
</comment>
<dbReference type="PROSITE" id="PS50102">
    <property type="entry name" value="RRM"/>
    <property type="match status" value="2"/>
</dbReference>
<dbReference type="InterPro" id="IPR034464">
    <property type="entry name" value="PAR10_RRM1_2"/>
</dbReference>
<dbReference type="Proteomes" id="UP001159405">
    <property type="component" value="Unassembled WGS sequence"/>
</dbReference>
<dbReference type="Gene3D" id="3.30.720.50">
    <property type="match status" value="1"/>
</dbReference>
<feature type="compositionally biased region" description="Polar residues" evidence="8">
    <location>
        <begin position="107"/>
        <end position="116"/>
    </location>
</feature>
<dbReference type="InterPro" id="IPR000504">
    <property type="entry name" value="RRM_dom"/>
</dbReference>
<feature type="domain" description="Macro" evidence="12">
    <location>
        <begin position="973"/>
        <end position="1161"/>
    </location>
</feature>
<keyword evidence="3 7" id="KW-0808">Transferase</keyword>
<dbReference type="InterPro" id="IPR004170">
    <property type="entry name" value="WWE_dom"/>
</dbReference>
<evidence type="ECO:0000256" key="2">
    <source>
        <dbReference type="ARBA" id="ARBA00022676"/>
    </source>
</evidence>
<evidence type="ECO:0000313" key="13">
    <source>
        <dbReference type="EMBL" id="CAH3138551.1"/>
    </source>
</evidence>
<organism evidence="13 14">
    <name type="scientific">Porites lobata</name>
    <dbReference type="NCBI Taxonomy" id="104759"/>
    <lineage>
        <taxon>Eukaryota</taxon>
        <taxon>Metazoa</taxon>
        <taxon>Cnidaria</taxon>
        <taxon>Anthozoa</taxon>
        <taxon>Hexacorallia</taxon>
        <taxon>Scleractinia</taxon>
        <taxon>Fungiina</taxon>
        <taxon>Poritidae</taxon>
        <taxon>Porites</taxon>
    </lineage>
</organism>
<evidence type="ECO:0000259" key="11">
    <source>
        <dbReference type="PROSITE" id="PS51059"/>
    </source>
</evidence>
<evidence type="ECO:0000259" key="9">
    <source>
        <dbReference type="PROSITE" id="PS50102"/>
    </source>
</evidence>
<proteinExistence type="predicted"/>
<dbReference type="PROSITE" id="PS51154">
    <property type="entry name" value="MACRO"/>
    <property type="match status" value="3"/>
</dbReference>
<dbReference type="Pfam" id="PF02825">
    <property type="entry name" value="WWE"/>
    <property type="match status" value="1"/>
</dbReference>
<dbReference type="PANTHER" id="PTHR14453">
    <property type="entry name" value="PARP/ZINC FINGER CCCH TYPE DOMAIN CONTAINING PROTEIN"/>
    <property type="match status" value="1"/>
</dbReference>
<dbReference type="PANTHER" id="PTHR14453:SF102">
    <property type="entry name" value="PROTEIN MONO-ADP-RIBOSYLTRANSFERASE PARP14-LIKE"/>
    <property type="match status" value="1"/>
</dbReference>
<evidence type="ECO:0000259" key="10">
    <source>
        <dbReference type="PROSITE" id="PS50918"/>
    </source>
</evidence>
<dbReference type="EMBL" id="CALNXK010000061">
    <property type="protein sequence ID" value="CAH3138551.1"/>
    <property type="molecule type" value="Genomic_DNA"/>
</dbReference>
<sequence>MESSRILVTGLPKDTTETDLTIYFQSVRDSGGGDVKKIEIEGGQAFLTFEDVQAASRVVGKRKHLFKGRYPLIVSLLPEEVESSPEDEREDTLTNDQEKDSRDRESNSPYGNSQLTNEKEEKQKVGEAWPVQELTTQREGCPPSQCTVKVAGLSEDISEDLLTMYFESTKRSKGGPVRSIDIDRDLRECLITFDSPEDAARTKDNSPHKVNGLSLEVTLFAEEEQSLVLNAEQPESDDETSITIVVSGDLPSEDALLNYFENARRSGGGEVLNMDYNDEGDVAITFAEVKDLKRLLEGPHTIDKKPLKVIKQPPKKKVPLDPLKVHVQGLNEKTTKDSLCLYLEKFSKVDVTEVYMGCNNNAMAVFDAEPDFVVLFEKVTKDRRGLEGKHVRLDRVPVCSCIHVKGLRKETSDETIALYFENMRRSGGGPVSLVERLEKDQVLVYFENPSSLETVIKRSHVLERQQLDVKPYYPFLENSSTNKTDIAFEAEVYDYVNKYHQRELQALLEEQKVLIEFSDDSQRSTITIFPSEKKKKESLQSWQKRVSGLETFLNRFKKVEVPIGAELFDEIVRRWKKQNEVNLTQGGSSHIGVSFNKQSRCVQIIGREKYVAEEEIKFKQSIDAAHKDTELMKSIVEVEMTDIPESRLALLKMCDIGGRLQNKHQHLTISIDLKGNKVHLKGPRSVLQDVQLEIYRFSSNVTEESLELPANVIAVLKNPQVSDFITGLLKEKEIQALFIYDHNKSSNEVLVVGAGSTSVRDAGKMLQDVIQERSLQLTDENTIVLESHQWKAFLSNLTSTKKVGIFAERYSSTLWVCGIAEDVQLCFDRVKQFLDENTILHDTFLINQGKARFIFEKWGFKLDKIKKDLATCCVDLRAAPDCEGIEVSGTEEGLEQCVAKLKEIEKAVQKDSISIDKPGMKKFILEEKGSKSLRAIEKSSNCLILTSERNEHELSFTDIENTRNSDYEMSSAEFMCSYLTIEGKKVSVFKGDITKQRVDAIVNAANSQLQHVGGLARAIVKAGGQEIQSQCNEYIQDKGDLLEGQTMITSAGTLPCDKVIHTVGTRWDSWESQEKKEKKKRLLRYAITNCLKTAKTSRSIAIPAVSSGVYSMPLDVCSEVILDAVFDFCATNPSCQLTEIHLVNDNEATVKAFVQEMRKRFSGKTTFVDNEKPSKDLSSRIKSSSSGTKGKPKKKSFFQTTRCINIAVKVGDLAKEKADILVGTAGQDLNLSNNPCARALSEAAGQCLQQQCTNNGPVSEGDIALLSQTGNLNCRAVIFAVCSHWNDGRGKESLRTIIKKCLQEADKKKMTSIAFAAIGTGVLQFPRDQVADLYFDEVVSYDQKNPKTSLRDVRFVLFHKDAPTIQAFKTAELTRQAIGLSSAEESAASKPRKGRVVTSLSASSLTFSPMNERRPDQLETTVGPLCFQVQAGDITKETTEAIAVISNCDLDIAASGTGAAILRAGGNAITKECSRHGRQTPGSVVVTKAGKLKARYLYHIIPADQTPDGMKQSVLQCLQEAENNSISSISFPAIGTGNIGMSAKASTHAVLSAIQELSKQKPTSLKLIKMTVFQESMLKDIRSAMEEASGVKPSQEPAKWRQALKSVANFVFGGSDDDTTLTVRPQELDNREIYLEVVAGCKEDVQEASKAINELMKEKCKQKVIDNEEISNLTPGHLRKLHTLELRYSVQLTVEKEVERIVIDGQYEDVLQVFGEILELLHEVEKDKHERNHAEMLSKDIQWKYEEDGTFEDYDGNLNAQIELAFQKDKSKIEIQMDEENYTVKFDTMTMEDEGGIATGVKRIDLRKDVEFPPYWTTQPTDSSGREETVHLVQLDSVVNAEEYKKVSDQFHKTCPNNILKIERVQNPALYGAYIVYKQTMDKTGGRGSNEMNLFHGTKGQKCQLINHKGFNRSFCGENAACYGNGVYFALNASYSARSTYSPPDTNGLRYMYLVKVLVGEYTVGRQGILTPPVKNANNVTDTYDTVVDNAANPGIFVVFYDWQCYPEYLITFQ</sequence>
<feature type="compositionally biased region" description="Basic and acidic residues" evidence="8">
    <location>
        <begin position="1169"/>
        <end position="1179"/>
    </location>
</feature>
<dbReference type="SUPFAM" id="SSF117839">
    <property type="entry name" value="WWE domain"/>
    <property type="match status" value="1"/>
</dbReference>
<dbReference type="InterPro" id="IPR012677">
    <property type="entry name" value="Nucleotide-bd_a/b_plait_sf"/>
</dbReference>
<protein>
    <recommendedName>
        <fullName evidence="7">Poly [ADP-ribose] polymerase</fullName>
        <shortName evidence="7">PARP</shortName>
        <ecNumber evidence="7">2.4.2.-</ecNumber>
    </recommendedName>
</protein>
<dbReference type="Gene3D" id="3.90.228.10">
    <property type="match status" value="1"/>
</dbReference>
<dbReference type="SUPFAM" id="SSF54928">
    <property type="entry name" value="RNA-binding domain, RBD"/>
    <property type="match status" value="2"/>
</dbReference>
<dbReference type="SUPFAM" id="SSF56399">
    <property type="entry name" value="ADP-ribosylation"/>
    <property type="match status" value="1"/>
</dbReference>
<evidence type="ECO:0000256" key="6">
    <source>
        <dbReference type="PROSITE-ProRule" id="PRU00176"/>
    </source>
</evidence>
<feature type="domain" description="Macro" evidence="12">
    <location>
        <begin position="1193"/>
        <end position="1374"/>
    </location>
</feature>
<feature type="region of interest" description="Disordered" evidence="8">
    <location>
        <begin position="1165"/>
        <end position="1194"/>
    </location>
</feature>
<evidence type="ECO:0000256" key="8">
    <source>
        <dbReference type="SAM" id="MobiDB-lite"/>
    </source>
</evidence>
<dbReference type="Pfam" id="PF01661">
    <property type="entry name" value="Macro"/>
    <property type="match status" value="3"/>
</dbReference>
<dbReference type="Gene3D" id="3.40.220.10">
    <property type="entry name" value="Leucine Aminopeptidase, subunit E, domain 1"/>
    <property type="match status" value="3"/>
</dbReference>
<keyword evidence="4 7" id="KW-0520">NAD</keyword>
<dbReference type="InterPro" id="IPR012317">
    <property type="entry name" value="Poly(ADP-ribose)pol_cat_dom"/>
</dbReference>
<evidence type="ECO:0000256" key="3">
    <source>
        <dbReference type="ARBA" id="ARBA00022679"/>
    </source>
</evidence>
<feature type="region of interest" description="Disordered" evidence="8">
    <location>
        <begin position="80"/>
        <end position="125"/>
    </location>
</feature>
<dbReference type="Gene3D" id="3.30.70.330">
    <property type="match status" value="4"/>
</dbReference>
<evidence type="ECO:0000313" key="14">
    <source>
        <dbReference type="Proteomes" id="UP001159405"/>
    </source>
</evidence>
<reference evidence="13 14" key="1">
    <citation type="submission" date="2022-05" db="EMBL/GenBank/DDBJ databases">
        <authorList>
            <consortium name="Genoscope - CEA"/>
            <person name="William W."/>
        </authorList>
    </citation>
    <scope>NUCLEOTIDE SEQUENCE [LARGE SCALE GENOMIC DNA]</scope>
</reference>
<dbReference type="SMART" id="SM00506">
    <property type="entry name" value="A1pp"/>
    <property type="match status" value="3"/>
</dbReference>
<dbReference type="CDD" id="cd01439">
    <property type="entry name" value="TCCD_inducible_PARP_like"/>
    <property type="match status" value="1"/>
</dbReference>
<dbReference type="InterPro" id="IPR052056">
    <property type="entry name" value="Mono-ARTD/PARP"/>
</dbReference>
<feature type="domain" description="WWE" evidence="10">
    <location>
        <begin position="1729"/>
        <end position="1803"/>
    </location>
</feature>
<dbReference type="Pfam" id="PF23085">
    <property type="entry name" value="RRM_PARP14_3"/>
    <property type="match status" value="4"/>
</dbReference>
<evidence type="ECO:0000256" key="1">
    <source>
        <dbReference type="ARBA" id="ARBA00004123"/>
    </source>
</evidence>
<dbReference type="Pfam" id="PF00644">
    <property type="entry name" value="PARP"/>
    <property type="match status" value="1"/>
</dbReference>
<dbReference type="InterPro" id="IPR037197">
    <property type="entry name" value="WWE_dom_sf"/>
</dbReference>
<feature type="domain" description="PARP catalytic" evidence="11">
    <location>
        <begin position="1819"/>
        <end position="2014"/>
    </location>
</feature>
<keyword evidence="14" id="KW-1185">Reference proteome</keyword>
<evidence type="ECO:0000256" key="7">
    <source>
        <dbReference type="RuleBase" id="RU362114"/>
    </source>
</evidence>
<keyword evidence="6" id="KW-0694">RNA-binding</keyword>
<evidence type="ECO:0000259" key="12">
    <source>
        <dbReference type="PROSITE" id="PS51154"/>
    </source>
</evidence>
<keyword evidence="2 7" id="KW-0328">Glycosyltransferase</keyword>
<gene>
    <name evidence="13" type="ORF">PLOB_00040207</name>
</gene>
<dbReference type="PROSITE" id="PS51059">
    <property type="entry name" value="PARP_CATALYTIC"/>
    <property type="match status" value="1"/>
</dbReference>
<feature type="compositionally biased region" description="Basic and acidic residues" evidence="8">
    <location>
        <begin position="96"/>
        <end position="106"/>
    </location>
</feature>
<keyword evidence="5" id="KW-0539">Nucleus</keyword>
<dbReference type="PROSITE" id="PS50918">
    <property type="entry name" value="WWE"/>
    <property type="match status" value="1"/>
</dbReference>
<dbReference type="SUPFAM" id="SSF52949">
    <property type="entry name" value="Macro domain-like"/>
    <property type="match status" value="3"/>
</dbReference>
<evidence type="ECO:0000256" key="5">
    <source>
        <dbReference type="ARBA" id="ARBA00023242"/>
    </source>
</evidence>
<comment type="subcellular location">
    <subcellularLocation>
        <location evidence="1">Nucleus</location>
    </subcellularLocation>
</comment>
<evidence type="ECO:0000256" key="4">
    <source>
        <dbReference type="ARBA" id="ARBA00023027"/>
    </source>
</evidence>
<feature type="domain" description="RRM" evidence="9">
    <location>
        <begin position="4"/>
        <end position="79"/>
    </location>
</feature>
<feature type="domain" description="RRM" evidence="9">
    <location>
        <begin position="146"/>
        <end position="234"/>
    </location>
</feature>
<feature type="compositionally biased region" description="Low complexity" evidence="8">
    <location>
        <begin position="1180"/>
        <end position="1189"/>
    </location>
</feature>
<dbReference type="InterPro" id="IPR043472">
    <property type="entry name" value="Macro_dom-like"/>
</dbReference>
<feature type="compositionally biased region" description="Acidic residues" evidence="8">
    <location>
        <begin position="80"/>
        <end position="90"/>
    </location>
</feature>
<accession>A0ABN8P986</accession>
<dbReference type="CDD" id="cd02907">
    <property type="entry name" value="Macro_Af1521_BAL-like"/>
    <property type="match status" value="1"/>
</dbReference>